<protein>
    <submittedName>
        <fullName evidence="3">Uncharacterized protein LOC121104636</fullName>
    </submittedName>
</protein>
<feature type="region of interest" description="Disordered" evidence="1">
    <location>
        <begin position="1"/>
        <end position="31"/>
    </location>
</feature>
<gene>
    <name evidence="3" type="primary">LOC121104636</name>
</gene>
<feature type="compositionally biased region" description="Gly residues" evidence="1">
    <location>
        <begin position="1"/>
        <end position="14"/>
    </location>
</feature>
<organism evidence="2 3">
    <name type="scientific">Ursus maritimus</name>
    <name type="common">Polar bear</name>
    <name type="synonym">Thalarctos maritimus</name>
    <dbReference type="NCBI Taxonomy" id="29073"/>
    <lineage>
        <taxon>Eukaryota</taxon>
        <taxon>Metazoa</taxon>
        <taxon>Chordata</taxon>
        <taxon>Craniata</taxon>
        <taxon>Vertebrata</taxon>
        <taxon>Euteleostomi</taxon>
        <taxon>Mammalia</taxon>
        <taxon>Eutheria</taxon>
        <taxon>Laurasiatheria</taxon>
        <taxon>Carnivora</taxon>
        <taxon>Caniformia</taxon>
        <taxon>Ursidae</taxon>
        <taxon>Ursus</taxon>
    </lineage>
</organism>
<dbReference type="RefSeq" id="XP_040494531.1">
    <property type="nucleotide sequence ID" value="XM_040638597.1"/>
</dbReference>
<evidence type="ECO:0000256" key="1">
    <source>
        <dbReference type="SAM" id="MobiDB-lite"/>
    </source>
</evidence>
<accession>A0A8M1GFU0</accession>
<dbReference type="Proteomes" id="UP000261680">
    <property type="component" value="Unplaced"/>
</dbReference>
<dbReference type="KEGG" id="umr:121104636"/>
<reference evidence="3" key="1">
    <citation type="submission" date="2025-08" db="UniProtKB">
        <authorList>
            <consortium name="RefSeq"/>
        </authorList>
    </citation>
    <scope>IDENTIFICATION</scope>
    <source>
        <tissue evidence="3">Whole blood</tissue>
    </source>
</reference>
<keyword evidence="2" id="KW-1185">Reference proteome</keyword>
<dbReference type="GeneID" id="121104636"/>
<evidence type="ECO:0000313" key="3">
    <source>
        <dbReference type="RefSeq" id="XP_040494531.1"/>
    </source>
</evidence>
<evidence type="ECO:0000313" key="2">
    <source>
        <dbReference type="Proteomes" id="UP000261680"/>
    </source>
</evidence>
<proteinExistence type="predicted"/>
<sequence length="740" mass="77896">MHGAGVRQGLGVGGEEQPEAAGARLHAHHEAQLAPWPDSELRPQMQAPGLALVALGAPILAAELLAQPVDVPGRVGGAPVAQRQQDLPLQHHVQVPADGRGRPRVPVHLQRVVASRLPFPLAGAAKHRAAQGLAEVKAHRSQSGVHVVRGDEVRQPVAVPGARCTLQVSPQRGQEADLPDGGPAAPQVVAQVQRQRHQLPVLLTQGSELALAGRGLPPQRRDGPRGLTAHQELGHQAVELDHVLLDHDVGRTEAQHTVLTGLLVVGVGPQAAPAQHPGEVARGHDTGVHGVQAGWQLTAGTRVPLDHMLSFLVGQLAVRADHRGREAQAFELVTALLNGEEEGDGQAVLARQEAERILAEARRQHRHGLPVRGVERDALSAGLQVQRPVPGDRAGHVGNVHGHLVPGAQISNAEGIIQVAGALGVHGEGQEAAAVLPAVGRPAKLRPVLLQCLADTRRLHRRLPQAVLQVQDAEALLPGGGLGQHLQDDAQRVVETLPPQDNAHPEEAAAAVLGGEPLVPHPLHAALLDAVDGHLQRVLQLGHEDLCHGAVDRGHDARVPLIHAAHEHQLAAPPLEHAHHLALQPPRGASVCAQDLHQHLVPAEGHPTAQAAPDLDGARIHVVQRHGRGAVEGLLHEGAAAVQLGLRAQPSPQCGPRQVGVLPGPVWGRGPGDGVQQPVFPDGHHHIPGFIQELLQDGVVGVELRVGRPEVRLCILGVLGVPILHGRRPCRRLPGGQVPH</sequence>
<name>A0A8M1GFU0_URSMA</name>
<dbReference type="AlphaFoldDB" id="A0A8M1GFU0"/>